<name>A0ABY4SBJ5_AQUTE</name>
<dbReference type="Proteomes" id="UP001056201">
    <property type="component" value="Chromosome 2"/>
</dbReference>
<evidence type="ECO:0000313" key="9">
    <source>
        <dbReference type="EMBL" id="URI10369.1"/>
    </source>
</evidence>
<feature type="domain" description="Virulence factor membrane-bound polymerase C-terminal" evidence="7">
    <location>
        <begin position="365"/>
        <end position="528"/>
    </location>
</feature>
<dbReference type="InterPro" id="IPR031726">
    <property type="entry name" value="PglL_A"/>
</dbReference>
<evidence type="ECO:0000256" key="1">
    <source>
        <dbReference type="ARBA" id="ARBA00004141"/>
    </source>
</evidence>
<dbReference type="InterPro" id="IPR051533">
    <property type="entry name" value="WaaL-like"/>
</dbReference>
<dbReference type="PANTHER" id="PTHR37422">
    <property type="entry name" value="TEICHURONIC ACID BIOSYNTHESIS PROTEIN TUAE"/>
    <property type="match status" value="1"/>
</dbReference>
<keyword evidence="2 5" id="KW-0812">Transmembrane</keyword>
<dbReference type="InterPro" id="IPR007016">
    <property type="entry name" value="O-antigen_ligase-rel_domated"/>
</dbReference>
<dbReference type="Pfam" id="PF15864">
    <property type="entry name" value="PglL_A"/>
    <property type="match status" value="1"/>
</dbReference>
<feature type="domain" description="O-antigen ligase-related" evidence="6">
    <location>
        <begin position="191"/>
        <end position="336"/>
    </location>
</feature>
<feature type="transmembrane region" description="Helical" evidence="5">
    <location>
        <begin position="186"/>
        <end position="219"/>
    </location>
</feature>
<feature type="transmembrane region" description="Helical" evidence="5">
    <location>
        <begin position="231"/>
        <end position="251"/>
    </location>
</feature>
<dbReference type="PANTHER" id="PTHR37422:SF21">
    <property type="entry name" value="EXOQ-LIKE PROTEIN"/>
    <property type="match status" value="1"/>
</dbReference>
<evidence type="ECO:0000259" key="6">
    <source>
        <dbReference type="Pfam" id="PF04932"/>
    </source>
</evidence>
<dbReference type="EMBL" id="CP097636">
    <property type="protein sequence ID" value="URI10369.1"/>
    <property type="molecule type" value="Genomic_DNA"/>
</dbReference>
<feature type="transmembrane region" description="Helical" evidence="5">
    <location>
        <begin position="81"/>
        <end position="103"/>
    </location>
</feature>
<gene>
    <name evidence="9" type="ORF">MW290_15240</name>
</gene>
<proteinExistence type="predicted"/>
<feature type="transmembrane region" description="Helical" evidence="5">
    <location>
        <begin position="328"/>
        <end position="348"/>
    </location>
</feature>
<feature type="transmembrane region" description="Helical" evidence="5">
    <location>
        <begin position="110"/>
        <end position="135"/>
    </location>
</feature>
<evidence type="ECO:0000259" key="7">
    <source>
        <dbReference type="Pfam" id="PF11846"/>
    </source>
</evidence>
<dbReference type="Pfam" id="PF11846">
    <property type="entry name" value="Wzy_C_2"/>
    <property type="match status" value="1"/>
</dbReference>
<organism evidence="9 10">
    <name type="scientific">Aquincola tertiaricarbonis</name>
    <dbReference type="NCBI Taxonomy" id="391953"/>
    <lineage>
        <taxon>Bacteria</taxon>
        <taxon>Pseudomonadati</taxon>
        <taxon>Pseudomonadota</taxon>
        <taxon>Betaproteobacteria</taxon>
        <taxon>Burkholderiales</taxon>
        <taxon>Sphaerotilaceae</taxon>
        <taxon>Aquincola</taxon>
    </lineage>
</organism>
<feature type="domain" description="Protein glycosylation ligase" evidence="8">
    <location>
        <begin position="153"/>
        <end position="175"/>
    </location>
</feature>
<protein>
    <submittedName>
        <fullName evidence="9">Wzy polymerase domain-containing protein</fullName>
    </submittedName>
</protein>
<evidence type="ECO:0000256" key="4">
    <source>
        <dbReference type="ARBA" id="ARBA00023136"/>
    </source>
</evidence>
<keyword evidence="3 5" id="KW-1133">Transmembrane helix</keyword>
<sequence>MAATVPALIAFNEPPSSTLYNQAAAAVLWGLFVAWSTAGAAAQPGPRFGAPRALWPLALPLLLLAGAALASSVWGQLPITLGRLSALSLLGALVMVAAGWAAVARGQGRVLPAVFAAWLLVGVLSTAIGVVQVFAPELADGNVIARTGLLGRAVGNLRQPNHLSSLLLWSAIAVVPLLEARRLPRVAAALLMAFMVFGITLSGSRTGLVGMAVLTLWGLLDGRLQRPARGVLLAVPLMFAASWAVMTYWAGQTAKTFGAALHMAAGGDISSSRFGIWRDTLSLIRMHPGSGVGWGEFNFAWSLTPFPQRPVAFFDHTHNLPLQLAVELGLPLAALVLALLAWALWQAGRRSLQVPGAEGAGVRAAFMMVLMMALHSQLEYPLWYLYFLLPTAWAWGACLGAGQPEAAARTASPAARRPALLLPAAGLLTMVLGLAAMQDYRRVVVIYAPPADASPLSQRIRLGQDAWLFGHQADYAAATTTDQPGLLMPAVQRAAHNLLDTRLMIAWARAYAQQGDLERARHLAERLREFRNPNSDEFFAECQNPKREPLPFQCTPSRLPLDWRDFRTP</sequence>
<evidence type="ECO:0000256" key="2">
    <source>
        <dbReference type="ARBA" id="ARBA00022692"/>
    </source>
</evidence>
<dbReference type="RefSeq" id="WP_250198573.1">
    <property type="nucleotide sequence ID" value="NZ_CP097636.1"/>
</dbReference>
<evidence type="ECO:0000256" key="3">
    <source>
        <dbReference type="ARBA" id="ARBA00022989"/>
    </source>
</evidence>
<evidence type="ECO:0000259" key="8">
    <source>
        <dbReference type="Pfam" id="PF15864"/>
    </source>
</evidence>
<feature type="transmembrane region" description="Helical" evidence="5">
    <location>
        <begin position="54"/>
        <end position="75"/>
    </location>
</feature>
<comment type="subcellular location">
    <subcellularLocation>
        <location evidence="1">Membrane</location>
        <topology evidence="1">Multi-pass membrane protein</topology>
    </subcellularLocation>
</comment>
<dbReference type="InterPro" id="IPR021797">
    <property type="entry name" value="Wzy_C_2"/>
</dbReference>
<evidence type="ECO:0000256" key="5">
    <source>
        <dbReference type="SAM" id="Phobius"/>
    </source>
</evidence>
<feature type="transmembrane region" description="Helical" evidence="5">
    <location>
        <begin position="384"/>
        <end position="407"/>
    </location>
</feature>
<feature type="transmembrane region" description="Helical" evidence="5">
    <location>
        <begin position="419"/>
        <end position="437"/>
    </location>
</feature>
<feature type="transmembrane region" description="Helical" evidence="5">
    <location>
        <begin position="20"/>
        <end position="42"/>
    </location>
</feature>
<reference evidence="9" key="1">
    <citation type="submission" date="2022-05" db="EMBL/GenBank/DDBJ databases">
        <title>An RpoN-dependent PEP-CTERM gene is involved in floc formation of an Aquincola tertiaricarbonis strain.</title>
        <authorList>
            <person name="Qiu D."/>
            <person name="Xia M."/>
        </authorList>
    </citation>
    <scope>NUCLEOTIDE SEQUENCE</scope>
    <source>
        <strain evidence="9">RN12</strain>
    </source>
</reference>
<keyword evidence="10" id="KW-1185">Reference proteome</keyword>
<evidence type="ECO:0000313" key="10">
    <source>
        <dbReference type="Proteomes" id="UP001056201"/>
    </source>
</evidence>
<dbReference type="Pfam" id="PF04932">
    <property type="entry name" value="Wzy_C"/>
    <property type="match status" value="1"/>
</dbReference>
<keyword evidence="4 5" id="KW-0472">Membrane</keyword>
<accession>A0ABY4SBJ5</accession>